<proteinExistence type="predicted"/>
<dbReference type="Proteomes" id="UP000324832">
    <property type="component" value="Unassembled WGS sequence"/>
</dbReference>
<accession>A0A5E4QU00</accession>
<evidence type="ECO:0000256" key="1">
    <source>
        <dbReference type="SAM" id="Coils"/>
    </source>
</evidence>
<dbReference type="EMBL" id="FZQP02005366">
    <property type="protein sequence ID" value="VVD01455.1"/>
    <property type="molecule type" value="Genomic_DNA"/>
</dbReference>
<keyword evidence="3" id="KW-1185">Reference proteome</keyword>
<name>A0A5E4QU00_9NEOP</name>
<feature type="coiled-coil region" evidence="1">
    <location>
        <begin position="31"/>
        <end position="65"/>
    </location>
</feature>
<reference evidence="2 3" key="1">
    <citation type="submission" date="2017-07" db="EMBL/GenBank/DDBJ databases">
        <authorList>
            <person name="Talla V."/>
            <person name="Backstrom N."/>
        </authorList>
    </citation>
    <scope>NUCLEOTIDE SEQUENCE [LARGE SCALE GENOMIC DNA]</scope>
</reference>
<keyword evidence="1" id="KW-0175">Coiled coil</keyword>
<evidence type="ECO:0000313" key="3">
    <source>
        <dbReference type="Proteomes" id="UP000324832"/>
    </source>
</evidence>
<evidence type="ECO:0000313" key="2">
    <source>
        <dbReference type="EMBL" id="VVD01455.1"/>
    </source>
</evidence>
<organism evidence="2 3">
    <name type="scientific">Leptidea sinapis</name>
    <dbReference type="NCBI Taxonomy" id="189913"/>
    <lineage>
        <taxon>Eukaryota</taxon>
        <taxon>Metazoa</taxon>
        <taxon>Ecdysozoa</taxon>
        <taxon>Arthropoda</taxon>
        <taxon>Hexapoda</taxon>
        <taxon>Insecta</taxon>
        <taxon>Pterygota</taxon>
        <taxon>Neoptera</taxon>
        <taxon>Endopterygota</taxon>
        <taxon>Lepidoptera</taxon>
        <taxon>Glossata</taxon>
        <taxon>Ditrysia</taxon>
        <taxon>Papilionoidea</taxon>
        <taxon>Pieridae</taxon>
        <taxon>Dismorphiinae</taxon>
        <taxon>Leptidea</taxon>
    </lineage>
</organism>
<sequence>MEGQFKILFDQMKIEMEKQTNIIFEKIDEKLEPLINENKILKHKIEILEKKVEYIEKEKRSTKTRQKTMSCILGWKSKGKKKKSLLLSCSRESKTFLSKI</sequence>
<dbReference type="AlphaFoldDB" id="A0A5E4QU00"/>
<protein>
    <submittedName>
        <fullName evidence="2">Uncharacterized protein</fullName>
    </submittedName>
</protein>
<gene>
    <name evidence="2" type="ORF">LSINAPIS_LOCUS11874</name>
</gene>